<organism evidence="1 2">
    <name type="scientific">Micavibrio aeruginosavorus</name>
    <dbReference type="NCBI Taxonomy" id="349221"/>
    <lineage>
        <taxon>Bacteria</taxon>
        <taxon>Pseudomonadati</taxon>
        <taxon>Bdellovibrionota</taxon>
        <taxon>Bdellovibrionia</taxon>
        <taxon>Bdellovibrionales</taxon>
        <taxon>Pseudobdellovibrionaceae</taxon>
        <taxon>Micavibrio</taxon>
    </lineage>
</organism>
<sequence>MNAEDWPDNIYPIQQVYFIRPYSGIFDGMNGQIQAFRRGGERWLATLDFRLDQGRARTLESLIARLNGPTGKVLVPDFRRMKTRPITQSMDDYAEEIGATFFNDRYDFSDMTQEDGLLTTEEPVPMGLEENLLFAFDFETALLVFPDGAFLLTEAGEDLLGENVGIPFISEDEKINITVDFGAPLEIGTEEGFVFDIYTAEKIAVQVGGGFFEGAGQPVLIGGAHDRVSFDGLAPNLTGVLLAGESLGTSPGRAHLVLFETGTDLNGYGQAFVAPHIREAVVIQDLKTGGAQVVMRLSDDDTGRNDTVRAISLSTYQLRLEEVLP</sequence>
<dbReference type="AlphaFoldDB" id="A0A2W5A346"/>
<name>A0A2W5A346_9BACT</name>
<gene>
    <name evidence="1" type="ORF">DI626_00220</name>
</gene>
<reference evidence="1 2" key="1">
    <citation type="submission" date="2017-08" db="EMBL/GenBank/DDBJ databases">
        <title>Infants hospitalized years apart are colonized by the same room-sourced microbial strains.</title>
        <authorList>
            <person name="Brooks B."/>
            <person name="Olm M.R."/>
            <person name="Firek B.A."/>
            <person name="Baker R."/>
            <person name="Thomas B.C."/>
            <person name="Morowitz M.J."/>
            <person name="Banfield J.F."/>
        </authorList>
    </citation>
    <scope>NUCLEOTIDE SEQUENCE [LARGE SCALE GENOMIC DNA]</scope>
    <source>
        <strain evidence="1">S2_018_000_R2_104</strain>
    </source>
</reference>
<evidence type="ECO:0000313" key="2">
    <source>
        <dbReference type="Proteomes" id="UP000249557"/>
    </source>
</evidence>
<protein>
    <submittedName>
        <fullName evidence="1">Uncharacterized protein</fullName>
    </submittedName>
</protein>
<dbReference type="EMBL" id="QFNK01000002">
    <property type="protein sequence ID" value="PZO89010.1"/>
    <property type="molecule type" value="Genomic_DNA"/>
</dbReference>
<evidence type="ECO:0000313" key="1">
    <source>
        <dbReference type="EMBL" id="PZO89010.1"/>
    </source>
</evidence>
<proteinExistence type="predicted"/>
<accession>A0A2W5A346</accession>
<dbReference type="Proteomes" id="UP000249557">
    <property type="component" value="Unassembled WGS sequence"/>
</dbReference>
<comment type="caution">
    <text evidence="1">The sequence shown here is derived from an EMBL/GenBank/DDBJ whole genome shotgun (WGS) entry which is preliminary data.</text>
</comment>